<dbReference type="Gene3D" id="3.40.50.1000">
    <property type="entry name" value="HAD superfamily/HAD-like"/>
    <property type="match status" value="1"/>
</dbReference>
<keyword evidence="1" id="KW-1185">Reference proteome</keyword>
<accession>A0A8B6XAA5</accession>
<dbReference type="SFLD" id="SFLDG01129">
    <property type="entry name" value="C1.5:_HAD__Beta-PGM__Phosphata"/>
    <property type="match status" value="1"/>
</dbReference>
<dbReference type="PANTHER" id="PTHR12725:SF117">
    <property type="entry name" value="HALOACID DEHALOGENASE-LIKE HYDROLASE"/>
    <property type="match status" value="1"/>
</dbReference>
<dbReference type="Pfam" id="PF00702">
    <property type="entry name" value="Hydrolase"/>
    <property type="match status" value="1"/>
</dbReference>
<dbReference type="InterPro" id="IPR006439">
    <property type="entry name" value="HAD-SF_hydro_IA"/>
</dbReference>
<dbReference type="Gene3D" id="1.10.150.450">
    <property type="match status" value="1"/>
</dbReference>
<dbReference type="AlphaFoldDB" id="A0A8B6XAA5"/>
<reference evidence="2" key="2">
    <citation type="submission" date="2025-08" db="UniProtKB">
        <authorList>
            <consortium name="RefSeq"/>
        </authorList>
    </citation>
    <scope>IDENTIFICATION</scope>
</reference>
<proteinExistence type="predicted"/>
<reference evidence="2" key="1">
    <citation type="journal article" date="2002" name="J. Biol. Chem.">
        <title>SDT1/SSM1, a multicopy suppressor of S-II null mutant, encodes a novel pyrimidine 5'-nucleotidase.</title>
        <authorList>
            <person name="Nakanishi T."/>
            <person name="Sekimizu K."/>
        </authorList>
    </citation>
    <scope>NUCLEOTIDE SEQUENCE</scope>
</reference>
<dbReference type="InterPro" id="IPR010237">
    <property type="entry name" value="Pyr-5-nucltdase"/>
</dbReference>
<sequence length="248" mass="28217">MPPTRHGAVVRRACKRLQTRDDDNACKLRPVWLFDLDNTLHNASARIFPEINRLMTDYIARRLGVSREAADALRQQLWLRYGATLLGLVRLHGVDEAEFLRETHALDDIGALVVPGRGLATALRRLPGRKIVFTNGPAAYARQLLFHLGIDRHVDRCVAVEQMRLHGRLRPKPSRAMLRAFIARERLDPRRCVLVEDSAPNLVAARSLGVGTVLMTAHLPSVKRRRINWAKLKIHDLAILQRRISHFL</sequence>
<dbReference type="NCBIfam" id="TIGR01993">
    <property type="entry name" value="Pyr-5-nucltdase"/>
    <property type="match status" value="1"/>
</dbReference>
<dbReference type="InterPro" id="IPR036412">
    <property type="entry name" value="HAD-like_sf"/>
</dbReference>
<dbReference type="InterPro" id="IPR023214">
    <property type="entry name" value="HAD_sf"/>
</dbReference>
<dbReference type="NCBIfam" id="TIGR01509">
    <property type="entry name" value="HAD-SF-IA-v3"/>
    <property type="match status" value="1"/>
</dbReference>
<dbReference type="Proteomes" id="UP000675920">
    <property type="component" value="Unplaced"/>
</dbReference>
<dbReference type="SFLD" id="SFLDG01132">
    <property type="entry name" value="C1.5.3:_5'-Nucleotidase_Like"/>
    <property type="match status" value="1"/>
</dbReference>
<dbReference type="RefSeq" id="WP_084545209.1">
    <property type="nucleotide sequence ID" value="NZ_AXWS01000015.1"/>
</dbReference>
<evidence type="ECO:0000313" key="2">
    <source>
        <dbReference type="RefSeq" id="WP_084545209.1"/>
    </source>
</evidence>
<name>A0A8B6XAA5_9BURK</name>
<organism evidence="1 2">
    <name type="scientific">Derxia gummosa DSM 723</name>
    <dbReference type="NCBI Taxonomy" id="1121388"/>
    <lineage>
        <taxon>Bacteria</taxon>
        <taxon>Pseudomonadati</taxon>
        <taxon>Pseudomonadota</taxon>
        <taxon>Betaproteobacteria</taxon>
        <taxon>Burkholderiales</taxon>
        <taxon>Alcaligenaceae</taxon>
        <taxon>Derxia</taxon>
    </lineage>
</organism>
<protein>
    <submittedName>
        <fullName evidence="2">Pyrimidine 5'-nucleotidase</fullName>
    </submittedName>
</protein>
<dbReference type="SUPFAM" id="SSF56784">
    <property type="entry name" value="HAD-like"/>
    <property type="match status" value="1"/>
</dbReference>
<dbReference type="SFLD" id="SFLDS00003">
    <property type="entry name" value="Haloacid_Dehalogenase"/>
    <property type="match status" value="1"/>
</dbReference>
<dbReference type="PANTHER" id="PTHR12725">
    <property type="entry name" value="HALOACID DEHALOGENASE-LIKE HYDROLASE"/>
    <property type="match status" value="1"/>
</dbReference>
<evidence type="ECO:0000313" key="1">
    <source>
        <dbReference type="Proteomes" id="UP000675920"/>
    </source>
</evidence>